<protein>
    <submittedName>
        <fullName evidence="2">Uncharacterized protein</fullName>
    </submittedName>
</protein>
<proteinExistence type="predicted"/>
<keyword evidence="1" id="KW-0472">Membrane</keyword>
<name>A0A8J6TPI6_9BACT</name>
<gene>
    <name evidence="2" type="ORF">H8D96_03690</name>
</gene>
<comment type="caution">
    <text evidence="2">The sequence shown here is derived from an EMBL/GenBank/DDBJ whole genome shotgun (WGS) entry which is preliminary data.</text>
</comment>
<evidence type="ECO:0000313" key="3">
    <source>
        <dbReference type="Proteomes" id="UP000605201"/>
    </source>
</evidence>
<keyword evidence="1" id="KW-0812">Transmembrane</keyword>
<evidence type="ECO:0000313" key="2">
    <source>
        <dbReference type="EMBL" id="MBC8431003.1"/>
    </source>
</evidence>
<accession>A0A8J6TPI6</accession>
<organism evidence="2 3">
    <name type="scientific">Candidatus Desulfatibia vada</name>
    <dbReference type="NCBI Taxonomy" id="2841696"/>
    <lineage>
        <taxon>Bacteria</taxon>
        <taxon>Pseudomonadati</taxon>
        <taxon>Thermodesulfobacteriota</taxon>
        <taxon>Desulfobacteria</taxon>
        <taxon>Desulfobacterales</taxon>
        <taxon>Desulfobacterales incertae sedis</taxon>
        <taxon>Candidatus Desulfatibia</taxon>
    </lineage>
</organism>
<feature type="transmembrane region" description="Helical" evidence="1">
    <location>
        <begin position="38"/>
        <end position="63"/>
    </location>
</feature>
<dbReference type="AlphaFoldDB" id="A0A8J6TPI6"/>
<sequence length="65" mass="7391">MPQIEGLIKMIAVLVAAILIGNWFLAEVKKARLARKPWYQPYLSTPGILIMLALLLPILYWIINS</sequence>
<dbReference type="EMBL" id="JACNIG010000100">
    <property type="protein sequence ID" value="MBC8431003.1"/>
    <property type="molecule type" value="Genomic_DNA"/>
</dbReference>
<feature type="transmembrane region" description="Helical" evidence="1">
    <location>
        <begin position="6"/>
        <end position="26"/>
    </location>
</feature>
<dbReference type="Proteomes" id="UP000605201">
    <property type="component" value="Unassembled WGS sequence"/>
</dbReference>
<reference evidence="2 3" key="1">
    <citation type="submission" date="2020-08" db="EMBL/GenBank/DDBJ databases">
        <title>Bridging the membrane lipid divide: bacteria of the FCB group superphylum have the potential to synthesize archaeal ether lipids.</title>
        <authorList>
            <person name="Villanueva L."/>
            <person name="Von Meijenfeldt F.A.B."/>
            <person name="Westbye A.B."/>
            <person name="Yadav S."/>
            <person name="Hopmans E.C."/>
            <person name="Dutilh B.E."/>
            <person name="Sinninghe Damste J.S."/>
        </authorList>
    </citation>
    <scope>NUCLEOTIDE SEQUENCE [LARGE SCALE GENOMIC DNA]</scope>
    <source>
        <strain evidence="2">NIOZ-UU17</strain>
    </source>
</reference>
<evidence type="ECO:0000256" key="1">
    <source>
        <dbReference type="SAM" id="Phobius"/>
    </source>
</evidence>
<keyword evidence="1" id="KW-1133">Transmembrane helix</keyword>